<dbReference type="AlphaFoldDB" id="A0A497EVW7"/>
<dbReference type="Proteomes" id="UP000272051">
    <property type="component" value="Unassembled WGS sequence"/>
</dbReference>
<dbReference type="EMBL" id="QMQX01000121">
    <property type="protein sequence ID" value="RLE51249.1"/>
    <property type="molecule type" value="Genomic_DNA"/>
</dbReference>
<gene>
    <name evidence="1" type="ORF">DRJ31_06525</name>
    <name evidence="2" type="ORF">DRJ33_06285</name>
</gene>
<sequence length="62" mass="7003">MAVFEKVAGSKLRLQTSSAIKRGRKQPRGAKAKINKMPQMTLKRVAYARKLNEDTFLLAISR</sequence>
<proteinExistence type="predicted"/>
<organism evidence="2 3">
    <name type="scientific">Thermoproteota archaeon</name>
    <dbReference type="NCBI Taxonomy" id="2056631"/>
    <lineage>
        <taxon>Archaea</taxon>
        <taxon>Thermoproteota</taxon>
    </lineage>
</organism>
<protein>
    <submittedName>
        <fullName evidence="2">Uncharacterized protein</fullName>
    </submittedName>
</protein>
<accession>A0A497EVW7</accession>
<dbReference type="EMBL" id="QMQV01000060">
    <property type="protein sequence ID" value="RLE48749.1"/>
    <property type="molecule type" value="Genomic_DNA"/>
</dbReference>
<evidence type="ECO:0000313" key="1">
    <source>
        <dbReference type="EMBL" id="RLE48749.1"/>
    </source>
</evidence>
<evidence type="ECO:0000313" key="4">
    <source>
        <dbReference type="Proteomes" id="UP000278475"/>
    </source>
</evidence>
<evidence type="ECO:0000313" key="3">
    <source>
        <dbReference type="Proteomes" id="UP000272051"/>
    </source>
</evidence>
<name>A0A497EVW7_9CREN</name>
<dbReference type="Proteomes" id="UP000278475">
    <property type="component" value="Unassembled WGS sequence"/>
</dbReference>
<evidence type="ECO:0000313" key="2">
    <source>
        <dbReference type="EMBL" id="RLE51249.1"/>
    </source>
</evidence>
<comment type="caution">
    <text evidence="2">The sequence shown here is derived from an EMBL/GenBank/DDBJ whole genome shotgun (WGS) entry which is preliminary data.</text>
</comment>
<reference evidence="3 4" key="1">
    <citation type="submission" date="2018-06" db="EMBL/GenBank/DDBJ databases">
        <title>Extensive metabolic versatility and redundancy in microbially diverse, dynamic hydrothermal sediments.</title>
        <authorList>
            <person name="Dombrowski N."/>
            <person name="Teske A."/>
            <person name="Baker B.J."/>
        </authorList>
    </citation>
    <scope>NUCLEOTIDE SEQUENCE [LARGE SCALE GENOMIC DNA]</scope>
    <source>
        <strain evidence="2">B34_G17</strain>
        <strain evidence="1">B66_G16</strain>
    </source>
</reference>